<reference evidence="1" key="2">
    <citation type="journal article" date="2015" name="Data Brief">
        <title>Shoot transcriptome of the giant reed, Arundo donax.</title>
        <authorList>
            <person name="Barrero R.A."/>
            <person name="Guerrero F.D."/>
            <person name="Moolhuijzen P."/>
            <person name="Goolsby J.A."/>
            <person name="Tidwell J."/>
            <person name="Bellgard S.E."/>
            <person name="Bellgard M.I."/>
        </authorList>
    </citation>
    <scope>NUCLEOTIDE SEQUENCE</scope>
    <source>
        <tissue evidence="1">Shoot tissue taken approximately 20 cm above the soil surface</tissue>
    </source>
</reference>
<protein>
    <submittedName>
        <fullName evidence="1">Heat shock protein binding protein, putative</fullName>
    </submittedName>
</protein>
<name>A0A0A9DVH2_ARUDO</name>
<dbReference type="EMBL" id="GBRH01207212">
    <property type="protein sequence ID" value="JAD90683.1"/>
    <property type="molecule type" value="Transcribed_RNA"/>
</dbReference>
<reference evidence="1" key="1">
    <citation type="submission" date="2014-09" db="EMBL/GenBank/DDBJ databases">
        <authorList>
            <person name="Magalhaes I.L.F."/>
            <person name="Oliveira U."/>
            <person name="Santos F.R."/>
            <person name="Vidigal T.H.D.A."/>
            <person name="Brescovit A.D."/>
            <person name="Santos A.J."/>
        </authorList>
    </citation>
    <scope>NUCLEOTIDE SEQUENCE</scope>
    <source>
        <tissue evidence="1">Shoot tissue taken approximately 20 cm above the soil surface</tissue>
    </source>
</reference>
<evidence type="ECO:0000313" key="1">
    <source>
        <dbReference type="EMBL" id="JAD90683.1"/>
    </source>
</evidence>
<organism evidence="1">
    <name type="scientific">Arundo donax</name>
    <name type="common">Giant reed</name>
    <name type="synonym">Donax arundinaceus</name>
    <dbReference type="NCBI Taxonomy" id="35708"/>
    <lineage>
        <taxon>Eukaryota</taxon>
        <taxon>Viridiplantae</taxon>
        <taxon>Streptophyta</taxon>
        <taxon>Embryophyta</taxon>
        <taxon>Tracheophyta</taxon>
        <taxon>Spermatophyta</taxon>
        <taxon>Magnoliopsida</taxon>
        <taxon>Liliopsida</taxon>
        <taxon>Poales</taxon>
        <taxon>Poaceae</taxon>
        <taxon>PACMAD clade</taxon>
        <taxon>Arundinoideae</taxon>
        <taxon>Arundineae</taxon>
        <taxon>Arundo</taxon>
    </lineage>
</organism>
<proteinExistence type="predicted"/>
<accession>A0A0A9DVH2</accession>
<sequence>MQNPTIPRSIIPPEAPSILSKNLGKAIPICNPCRPSG</sequence>
<keyword evidence="1" id="KW-0346">Stress response</keyword>
<dbReference type="AlphaFoldDB" id="A0A0A9DVH2"/>